<dbReference type="CDD" id="cd02440">
    <property type="entry name" value="AdoMet_MTases"/>
    <property type="match status" value="1"/>
</dbReference>
<dbReference type="SUPFAM" id="SSF53335">
    <property type="entry name" value="S-adenosyl-L-methionine-dependent methyltransferases"/>
    <property type="match status" value="1"/>
</dbReference>
<protein>
    <recommendedName>
        <fullName evidence="4">Methyltransferase domain-containing protein</fullName>
    </recommendedName>
</protein>
<dbReference type="FunFam" id="3.40.50.150:FF:000554">
    <property type="entry name" value="Cation-transporting ATPase"/>
    <property type="match status" value="1"/>
</dbReference>
<organism evidence="2 3">
    <name type="scientific">Peltaster fructicola</name>
    <dbReference type="NCBI Taxonomy" id="286661"/>
    <lineage>
        <taxon>Eukaryota</taxon>
        <taxon>Fungi</taxon>
        <taxon>Dikarya</taxon>
        <taxon>Ascomycota</taxon>
        <taxon>Pezizomycotina</taxon>
        <taxon>Dothideomycetes</taxon>
        <taxon>Dothideomycetes incertae sedis</taxon>
        <taxon>Peltaster</taxon>
    </lineage>
</organism>
<reference evidence="2 3" key="1">
    <citation type="journal article" date="2016" name="Sci. Rep.">
        <title>Peltaster fructicola genome reveals evolution from an invasive phytopathogen to an ectophytic parasite.</title>
        <authorList>
            <person name="Xu C."/>
            <person name="Chen H."/>
            <person name="Gleason M.L."/>
            <person name="Xu J.R."/>
            <person name="Liu H."/>
            <person name="Zhang R."/>
            <person name="Sun G."/>
        </authorList>
    </citation>
    <scope>NUCLEOTIDE SEQUENCE [LARGE SCALE GENOMIC DNA]</scope>
    <source>
        <strain evidence="2 3">LNHT1506</strain>
    </source>
</reference>
<gene>
    <name evidence="2" type="ORF">AMS68_004533</name>
</gene>
<accession>A0A6H0XWF7</accession>
<evidence type="ECO:0000256" key="1">
    <source>
        <dbReference type="ARBA" id="ARBA00010815"/>
    </source>
</evidence>
<evidence type="ECO:0000313" key="3">
    <source>
        <dbReference type="Proteomes" id="UP000503462"/>
    </source>
</evidence>
<sequence length="351" mass="39908">MSTYYDQLVEQVVDGGYLPTPLLRVGIRRQMKERVDIIKATSLGDSTDTKMAYVEALRSRPIAINTADANTQHYEVGTGVLSESLGPRMKYSCCLYPKGGETLAQAEIAMLELYVQRAGLKDGMKIFDLGCGWGSLSLYLAEIFPNSSVVAFSNSRTQKQHIDAQAAKRGFKNLEVVTGDIAVYDFKGTPLEGTFDRVLSIELFEHMKNYELLLAKVASLLKPAGKLFVHIFAHKTTPYDFETGWMTEHFFTGGTMPSADLLLYFQKDLNIERQWWVNGKHYGKTCNDWFAKMTAAKKAIWPHLEETYGKDQTLKWFHRWQVFYLACAELFDYNDGEEWGVCHYLFSKPGK</sequence>
<evidence type="ECO:0008006" key="4">
    <source>
        <dbReference type="Google" id="ProtNLM"/>
    </source>
</evidence>
<comment type="similarity">
    <text evidence="1">Belongs to the CFA/CMAS family.</text>
</comment>
<dbReference type="Proteomes" id="UP000503462">
    <property type="component" value="Chromosome 3"/>
</dbReference>
<dbReference type="OrthoDB" id="506498at2759"/>
<evidence type="ECO:0000313" key="2">
    <source>
        <dbReference type="EMBL" id="QIW99015.1"/>
    </source>
</evidence>
<dbReference type="EMBL" id="CP051141">
    <property type="protein sequence ID" value="QIW99015.1"/>
    <property type="molecule type" value="Genomic_DNA"/>
</dbReference>
<dbReference type="Pfam" id="PF02353">
    <property type="entry name" value="CMAS"/>
    <property type="match status" value="1"/>
</dbReference>
<dbReference type="InterPro" id="IPR029063">
    <property type="entry name" value="SAM-dependent_MTases_sf"/>
</dbReference>
<name>A0A6H0XWF7_9PEZI</name>
<proteinExistence type="inferred from homology"/>
<dbReference type="PANTHER" id="PTHR43832:SF1">
    <property type="entry name" value="S-ADENOSYL-L-METHIONINE-DEPENDENT METHYLTRANSFERASES SUPERFAMILY PROTEIN"/>
    <property type="match status" value="1"/>
</dbReference>
<dbReference type="PANTHER" id="PTHR43832">
    <property type="match status" value="1"/>
</dbReference>
<dbReference type="AlphaFoldDB" id="A0A6H0XWF7"/>
<dbReference type="Gene3D" id="3.40.50.150">
    <property type="entry name" value="Vaccinia Virus protein VP39"/>
    <property type="match status" value="1"/>
</dbReference>
<keyword evidence="3" id="KW-1185">Reference proteome</keyword>